<dbReference type="NCBIfam" id="TIGR01549">
    <property type="entry name" value="HAD-SF-IA-v1"/>
    <property type="match status" value="1"/>
</dbReference>
<protein>
    <submittedName>
        <fullName evidence="1">HAD family hydrolase</fullName>
    </submittedName>
</protein>
<proteinExistence type="predicted"/>
<organism evidence="1 2">
    <name type="scientific">Laedolimicola ammoniilytica</name>
    <dbReference type="NCBI Taxonomy" id="2981771"/>
    <lineage>
        <taxon>Bacteria</taxon>
        <taxon>Bacillati</taxon>
        <taxon>Bacillota</taxon>
        <taxon>Clostridia</taxon>
        <taxon>Lachnospirales</taxon>
        <taxon>Lachnospiraceae</taxon>
        <taxon>Laedolimicola</taxon>
    </lineage>
</organism>
<comment type="caution">
    <text evidence="1">The sequence shown here is derived from an EMBL/GenBank/DDBJ whole genome shotgun (WGS) entry which is preliminary data.</text>
</comment>
<dbReference type="InterPro" id="IPR023214">
    <property type="entry name" value="HAD_sf"/>
</dbReference>
<keyword evidence="1" id="KW-0378">Hydrolase</keyword>
<dbReference type="EMBL" id="JAOQKC010000010">
    <property type="protein sequence ID" value="MCU6697044.1"/>
    <property type="molecule type" value="Genomic_DNA"/>
</dbReference>
<dbReference type="Gene3D" id="3.40.50.1000">
    <property type="entry name" value="HAD superfamily/HAD-like"/>
    <property type="match status" value="1"/>
</dbReference>
<sequence length="215" mass="24305">MYQTIFFDLDGTLTESAPGITRSVAYALKKWGIEVEDLRTLEPFVGPPLAESFARYFGFTPEQCSDGIRYYREYYVNKGLFENSVYPGIEDMLRELKNAGKRLIVATSKPEEMAVRILEHFQLADCFERIAGASMDEKRVEKADVLRYVMEDLGQVDLTKAVMVGDRENDVRGARENGLPCIGVLYGYGSREELTEAGVAKIADTVEELKKMLKE</sequence>
<dbReference type="InterPro" id="IPR006439">
    <property type="entry name" value="HAD-SF_hydro_IA"/>
</dbReference>
<dbReference type="SUPFAM" id="SSF56784">
    <property type="entry name" value="HAD-like"/>
    <property type="match status" value="1"/>
</dbReference>
<evidence type="ECO:0000313" key="1">
    <source>
        <dbReference type="EMBL" id="MCU6697044.1"/>
    </source>
</evidence>
<keyword evidence="2" id="KW-1185">Reference proteome</keyword>
<dbReference type="SFLD" id="SFLDG01129">
    <property type="entry name" value="C1.5:_HAD__Beta-PGM__Phosphata"/>
    <property type="match status" value="1"/>
</dbReference>
<gene>
    <name evidence="1" type="ORF">OCV63_09055</name>
</gene>
<reference evidence="1 2" key="1">
    <citation type="journal article" date="2021" name="ISME Commun">
        <title>Automated analysis of genomic sequences facilitates high-throughput and comprehensive description of bacteria.</title>
        <authorList>
            <person name="Hitch T.C.A."/>
        </authorList>
    </citation>
    <scope>NUCLEOTIDE SEQUENCE [LARGE SCALE GENOMIC DNA]</scope>
    <source>
        <strain evidence="1 2">Sanger_04</strain>
    </source>
</reference>
<accession>A0ABT2RXI7</accession>
<dbReference type="RefSeq" id="WP_158363517.1">
    <property type="nucleotide sequence ID" value="NZ_JAOQKC010000010.1"/>
</dbReference>
<dbReference type="InterPro" id="IPR050155">
    <property type="entry name" value="HAD-like_hydrolase_sf"/>
</dbReference>
<evidence type="ECO:0000313" key="2">
    <source>
        <dbReference type="Proteomes" id="UP001652461"/>
    </source>
</evidence>
<dbReference type="GO" id="GO:0016787">
    <property type="term" value="F:hydrolase activity"/>
    <property type="evidence" value="ECO:0007669"/>
    <property type="project" value="UniProtKB-KW"/>
</dbReference>
<dbReference type="Pfam" id="PF13419">
    <property type="entry name" value="HAD_2"/>
    <property type="match status" value="1"/>
</dbReference>
<dbReference type="SFLD" id="SFLDS00003">
    <property type="entry name" value="Haloacid_Dehalogenase"/>
    <property type="match status" value="1"/>
</dbReference>
<dbReference type="InterPro" id="IPR023198">
    <property type="entry name" value="PGP-like_dom2"/>
</dbReference>
<dbReference type="PANTHER" id="PTHR43434">
    <property type="entry name" value="PHOSPHOGLYCOLATE PHOSPHATASE"/>
    <property type="match status" value="1"/>
</dbReference>
<dbReference type="Proteomes" id="UP001652461">
    <property type="component" value="Unassembled WGS sequence"/>
</dbReference>
<dbReference type="PANTHER" id="PTHR43434:SF20">
    <property type="entry name" value="5'-NUCLEOTIDASE"/>
    <property type="match status" value="1"/>
</dbReference>
<dbReference type="InterPro" id="IPR041492">
    <property type="entry name" value="HAD_2"/>
</dbReference>
<dbReference type="Gene3D" id="1.10.150.240">
    <property type="entry name" value="Putative phosphatase, domain 2"/>
    <property type="match status" value="1"/>
</dbReference>
<dbReference type="CDD" id="cd04302">
    <property type="entry name" value="HAD_5NT"/>
    <property type="match status" value="1"/>
</dbReference>
<dbReference type="InterPro" id="IPR036412">
    <property type="entry name" value="HAD-like_sf"/>
</dbReference>
<name>A0ABT2RXI7_9FIRM</name>